<organism evidence="1 2">
    <name type="scientific">Roseateles albus</name>
    <dbReference type="NCBI Taxonomy" id="2987525"/>
    <lineage>
        <taxon>Bacteria</taxon>
        <taxon>Pseudomonadati</taxon>
        <taxon>Pseudomonadota</taxon>
        <taxon>Betaproteobacteria</taxon>
        <taxon>Burkholderiales</taxon>
        <taxon>Sphaerotilaceae</taxon>
        <taxon>Roseateles</taxon>
    </lineage>
</organism>
<dbReference type="InterPro" id="IPR029063">
    <property type="entry name" value="SAM-dependent_MTases_sf"/>
</dbReference>
<proteinExistence type="predicted"/>
<dbReference type="RefSeq" id="WP_273601225.1">
    <property type="nucleotide sequence ID" value="NZ_JAQQXT010000009.1"/>
</dbReference>
<dbReference type="SUPFAM" id="SSF53335">
    <property type="entry name" value="S-adenosyl-L-methionine-dependent methyltransferases"/>
    <property type="match status" value="1"/>
</dbReference>
<accession>A0ABT5KGK1</accession>
<reference evidence="1 2" key="1">
    <citation type="submission" date="2022-10" db="EMBL/GenBank/DDBJ databases">
        <title>Paucibacter sp. hw1 Genome sequencing.</title>
        <authorList>
            <person name="Park S."/>
        </authorList>
    </citation>
    <scope>NUCLEOTIDE SEQUENCE [LARGE SCALE GENOMIC DNA]</scope>
    <source>
        <strain evidence="2">hw1</strain>
    </source>
</reference>
<dbReference type="EMBL" id="JAQQXT010000009">
    <property type="protein sequence ID" value="MDC8773047.1"/>
    <property type="molecule type" value="Genomic_DNA"/>
</dbReference>
<evidence type="ECO:0000313" key="1">
    <source>
        <dbReference type="EMBL" id="MDC8773047.1"/>
    </source>
</evidence>
<name>A0ABT5KGK1_9BURK</name>
<gene>
    <name evidence="1" type="ORF">PRZ03_15780</name>
</gene>
<keyword evidence="2" id="KW-1185">Reference proteome</keyword>
<dbReference type="Proteomes" id="UP001221189">
    <property type="component" value="Unassembled WGS sequence"/>
</dbReference>
<sequence length="251" mass="27369">MMARRVAPETLDQLAPADPAAIRSRRDLLRVHRAMGTRAILARGWQDLVSGGVARLPLRILELGAGDGRLLLGVARELAPHWPCVHLTLLDQQDIVSPATLAAYAALGWTVQVQRDDVLAWAARPDEARPDEGLLGAGLQRWDLISTALFLHHFEGDPLDRLLAAVASRSDRFFAYEPRRSSMALLGSHLVGVLGANAVTREDAVLSVQAGFRGEEISAIWPRGTTSAWNTREFAAGMFSHCFSARRAGIE</sequence>
<dbReference type="GO" id="GO:0008168">
    <property type="term" value="F:methyltransferase activity"/>
    <property type="evidence" value="ECO:0007669"/>
    <property type="project" value="UniProtKB-KW"/>
</dbReference>
<dbReference type="GO" id="GO:0032259">
    <property type="term" value="P:methylation"/>
    <property type="evidence" value="ECO:0007669"/>
    <property type="project" value="UniProtKB-KW"/>
</dbReference>
<keyword evidence="1" id="KW-0808">Transferase</keyword>
<keyword evidence="1" id="KW-0489">Methyltransferase</keyword>
<evidence type="ECO:0000313" key="2">
    <source>
        <dbReference type="Proteomes" id="UP001221189"/>
    </source>
</evidence>
<comment type="caution">
    <text evidence="1">The sequence shown here is derived from an EMBL/GenBank/DDBJ whole genome shotgun (WGS) entry which is preliminary data.</text>
</comment>
<dbReference type="Gene3D" id="3.40.50.150">
    <property type="entry name" value="Vaccinia Virus protein VP39"/>
    <property type="match status" value="1"/>
</dbReference>
<protein>
    <submittedName>
        <fullName evidence="1">Class I SAM-dependent methyltransferase</fullName>
    </submittedName>
</protein>